<evidence type="ECO:0000313" key="3">
    <source>
        <dbReference type="Proteomes" id="UP000676336"/>
    </source>
</evidence>
<proteinExistence type="predicted"/>
<comment type="caution">
    <text evidence="2">The sequence shown here is derived from an EMBL/GenBank/DDBJ whole genome shotgun (WGS) entry which is preliminary data.</text>
</comment>
<evidence type="ECO:0000256" key="1">
    <source>
        <dbReference type="SAM" id="MobiDB-lite"/>
    </source>
</evidence>
<sequence>MTHFTSNLKPDSLVFHPMQNFNQSQNPFQQPTYEMSSTPIQSSNPQMFTQQGWRPMLYPNP</sequence>
<organism evidence="2 3">
    <name type="scientific">Rotaria magnacalcarata</name>
    <dbReference type="NCBI Taxonomy" id="392030"/>
    <lineage>
        <taxon>Eukaryota</taxon>
        <taxon>Metazoa</taxon>
        <taxon>Spiralia</taxon>
        <taxon>Gnathifera</taxon>
        <taxon>Rotifera</taxon>
        <taxon>Eurotatoria</taxon>
        <taxon>Bdelloidea</taxon>
        <taxon>Philodinida</taxon>
        <taxon>Philodinidae</taxon>
        <taxon>Rotaria</taxon>
    </lineage>
</organism>
<reference evidence="2" key="1">
    <citation type="submission" date="2021-02" db="EMBL/GenBank/DDBJ databases">
        <authorList>
            <person name="Nowell W R."/>
        </authorList>
    </citation>
    <scope>NUCLEOTIDE SEQUENCE</scope>
</reference>
<protein>
    <submittedName>
        <fullName evidence="2">Uncharacterized protein</fullName>
    </submittedName>
</protein>
<feature type="compositionally biased region" description="Low complexity" evidence="1">
    <location>
        <begin position="19"/>
        <end position="31"/>
    </location>
</feature>
<dbReference type="EMBL" id="CAJOBI010111736">
    <property type="protein sequence ID" value="CAF4636252.1"/>
    <property type="molecule type" value="Genomic_DNA"/>
</dbReference>
<dbReference type="Proteomes" id="UP000676336">
    <property type="component" value="Unassembled WGS sequence"/>
</dbReference>
<name>A0A8S2ZIU3_9BILA</name>
<accession>A0A8S2ZIU3</accession>
<feature type="region of interest" description="Disordered" evidence="1">
    <location>
        <begin position="18"/>
        <end position="61"/>
    </location>
</feature>
<feature type="non-terminal residue" evidence="2">
    <location>
        <position position="61"/>
    </location>
</feature>
<evidence type="ECO:0000313" key="2">
    <source>
        <dbReference type="EMBL" id="CAF4636252.1"/>
    </source>
</evidence>
<gene>
    <name evidence="2" type="ORF">SMN809_LOCUS40497</name>
</gene>
<feature type="compositionally biased region" description="Polar residues" evidence="1">
    <location>
        <begin position="32"/>
        <end position="52"/>
    </location>
</feature>
<dbReference type="AlphaFoldDB" id="A0A8S2ZIU3"/>